<feature type="region of interest" description="Disordered" evidence="6">
    <location>
        <begin position="358"/>
        <end position="387"/>
    </location>
</feature>
<evidence type="ECO:0000256" key="1">
    <source>
        <dbReference type="ARBA" id="ARBA00008838"/>
    </source>
</evidence>
<dbReference type="GO" id="GO:0006364">
    <property type="term" value="P:rRNA processing"/>
    <property type="evidence" value="ECO:0007669"/>
    <property type="project" value="TreeGrafter"/>
</dbReference>
<dbReference type="GeneID" id="77725183"/>
<reference evidence="7" key="1">
    <citation type="journal article" date="2022" name="G3 (Bethesda)">
        <title>High quality genome of the basidiomycete yeast Dioszegia hungarica PDD-24b-2 isolated from cloud water.</title>
        <authorList>
            <person name="Jarrige D."/>
            <person name="Haridas S."/>
            <person name="Bleykasten-Grosshans C."/>
            <person name="Joly M."/>
            <person name="Nadalig T."/>
            <person name="Sancelme M."/>
            <person name="Vuilleumier S."/>
            <person name="Grigoriev I.V."/>
            <person name="Amato P."/>
            <person name="Bringel F."/>
        </authorList>
    </citation>
    <scope>NUCLEOTIDE SEQUENCE</scope>
    <source>
        <strain evidence="7">PDD-24b-2</strain>
    </source>
</reference>
<name>A0AA38H624_9TREE</name>
<dbReference type="GO" id="GO:0008097">
    <property type="term" value="F:5S rRNA binding"/>
    <property type="evidence" value="ECO:0007669"/>
    <property type="project" value="TreeGrafter"/>
</dbReference>
<dbReference type="GO" id="GO:0005730">
    <property type="term" value="C:nucleolus"/>
    <property type="evidence" value="ECO:0007669"/>
    <property type="project" value="UniProtKB-SubCell"/>
</dbReference>
<feature type="region of interest" description="Disordered" evidence="6">
    <location>
        <begin position="440"/>
        <end position="465"/>
    </location>
</feature>
<keyword evidence="8" id="KW-1185">Reference proteome</keyword>
<dbReference type="PIRSF" id="PIRSF017302">
    <property type="entry name" value="Gltscr2"/>
    <property type="match status" value="1"/>
</dbReference>
<feature type="region of interest" description="Disordered" evidence="6">
    <location>
        <begin position="284"/>
        <end position="326"/>
    </location>
</feature>
<sequence>MARAGPSSAPKAPTKPYDHPSSLPSKSAGGNGIVLDTGAPAALGQTSRKGKKAWRKNIDLRDVEGALEEAREEERVTGGKVADRSNGSLFTVDVTGDAALASNLRKSRPKKPLRSLAILAERSAIPSLSPRYTIAPSAPKVRPQEKARLRRIALREHRPEGQSASQIPIAPTLAGSDAWASDPTLSLPGGFGEEAIAPPKPKFPVTLARRREGLHGAIVEGRNGEVPDSGTSYNPTVESHRALIEKALEEERGKLAQEAEDLERINERGMVIENRKAVGRTGEYAEGMDIGPGEVEGGAESEEEIVDEDEEKRKQKGRKTQAQRNKAIRLREAAEAEKRAKMASKLAKSIGALGAFKKAEQEREARHAQAAKIKKEMKMEKEAKGTKEAGDKVGKYVLRKGDVAVQLGEDLAETLRQVKPEGNHFKDQFLAMQRKGLVEPRLPQARKQKAARTKEYEKHAYKRFV</sequence>
<evidence type="ECO:0000256" key="4">
    <source>
        <dbReference type="ARBA" id="ARBA00023242"/>
    </source>
</evidence>
<proteinExistence type="inferred from homology"/>
<dbReference type="PANTHER" id="PTHR14211:SF7">
    <property type="entry name" value="RIBOSOME BIOGENESIS PROTEIN NOP53"/>
    <property type="match status" value="1"/>
</dbReference>
<dbReference type="PANTHER" id="PTHR14211">
    <property type="entry name" value="GLIOMA SUPPRESSOR CANDIDATE REGION GENE 2"/>
    <property type="match status" value="1"/>
</dbReference>
<feature type="region of interest" description="Disordered" evidence="6">
    <location>
        <begin position="1"/>
        <end position="53"/>
    </location>
</feature>
<evidence type="ECO:0000313" key="8">
    <source>
        <dbReference type="Proteomes" id="UP001164286"/>
    </source>
</evidence>
<keyword evidence="7" id="KW-0648">Protein biosynthesis</keyword>
<comment type="caution">
    <text evidence="7">The sequence shown here is derived from an EMBL/GenBank/DDBJ whole genome shotgun (WGS) entry which is preliminary data.</text>
</comment>
<evidence type="ECO:0000256" key="3">
    <source>
        <dbReference type="ARBA" id="ARBA00022517"/>
    </source>
</evidence>
<comment type="subcellular location">
    <subcellularLocation>
        <location evidence="5">Nucleus</location>
        <location evidence="5">Nucleolus</location>
    </subcellularLocation>
    <subcellularLocation>
        <location evidence="5">Nucleus</location>
        <location evidence="5">Nucleoplasm</location>
    </subcellularLocation>
</comment>
<dbReference type="EMBL" id="JAKWFO010000011">
    <property type="protein sequence ID" value="KAI9633229.1"/>
    <property type="molecule type" value="Genomic_DNA"/>
</dbReference>
<dbReference type="Pfam" id="PF07767">
    <property type="entry name" value="Nop53"/>
    <property type="match status" value="1"/>
</dbReference>
<comment type="function">
    <text evidence="5">May play a role in ribosome biogenesis.</text>
</comment>
<feature type="compositionally biased region" description="Acidic residues" evidence="6">
    <location>
        <begin position="297"/>
        <end position="310"/>
    </location>
</feature>
<organism evidence="7 8">
    <name type="scientific">Dioszegia hungarica</name>
    <dbReference type="NCBI Taxonomy" id="4972"/>
    <lineage>
        <taxon>Eukaryota</taxon>
        <taxon>Fungi</taxon>
        <taxon>Dikarya</taxon>
        <taxon>Basidiomycota</taxon>
        <taxon>Agaricomycotina</taxon>
        <taxon>Tremellomycetes</taxon>
        <taxon>Tremellales</taxon>
        <taxon>Bulleribasidiaceae</taxon>
        <taxon>Dioszegia</taxon>
    </lineage>
</organism>
<dbReference type="Proteomes" id="UP001164286">
    <property type="component" value="Unassembled WGS sequence"/>
</dbReference>
<dbReference type="GO" id="GO:0005654">
    <property type="term" value="C:nucleoplasm"/>
    <property type="evidence" value="ECO:0007669"/>
    <property type="project" value="UniProtKB-SubCell"/>
</dbReference>
<dbReference type="AlphaFoldDB" id="A0AA38H624"/>
<dbReference type="RefSeq" id="XP_052943006.1">
    <property type="nucleotide sequence ID" value="XM_053085982.1"/>
</dbReference>
<accession>A0AA38H624</accession>
<evidence type="ECO:0000256" key="6">
    <source>
        <dbReference type="SAM" id="MobiDB-lite"/>
    </source>
</evidence>
<keyword evidence="7" id="KW-0396">Initiation factor</keyword>
<dbReference type="GO" id="GO:0000027">
    <property type="term" value="P:ribosomal large subunit assembly"/>
    <property type="evidence" value="ECO:0007669"/>
    <property type="project" value="UniProtKB-UniRule"/>
</dbReference>
<keyword evidence="4 5" id="KW-0539">Nucleus</keyword>
<dbReference type="InterPro" id="IPR011687">
    <property type="entry name" value="Nop53/GLTSCR2"/>
</dbReference>
<evidence type="ECO:0000256" key="2">
    <source>
        <dbReference type="ARBA" id="ARBA00018339"/>
    </source>
</evidence>
<keyword evidence="3 5" id="KW-0690">Ribosome biogenesis</keyword>
<gene>
    <name evidence="7" type="ORF">MKK02DRAFT_18616</name>
</gene>
<dbReference type="GO" id="GO:0003743">
    <property type="term" value="F:translation initiation factor activity"/>
    <property type="evidence" value="ECO:0007669"/>
    <property type="project" value="UniProtKB-KW"/>
</dbReference>
<comment type="similarity">
    <text evidence="1 5">Belongs to the NOP53 family.</text>
</comment>
<protein>
    <recommendedName>
        <fullName evidence="2 5">Ribosome biogenesis protein NOP53</fullName>
    </recommendedName>
</protein>
<evidence type="ECO:0000313" key="7">
    <source>
        <dbReference type="EMBL" id="KAI9633229.1"/>
    </source>
</evidence>
<evidence type="ECO:0000256" key="5">
    <source>
        <dbReference type="PIRNR" id="PIRNR017302"/>
    </source>
</evidence>